<accession>A0AA39Z1W3</accession>
<reference evidence="2" key="1">
    <citation type="submission" date="2023-06" db="EMBL/GenBank/DDBJ databases">
        <title>Multi-omics analyses reveal the molecular pathogenesis toolkit of Lasiodiplodia hormozganensis, a cross-kingdom pathogen.</title>
        <authorList>
            <person name="Felix C."/>
            <person name="Meneses R."/>
            <person name="Goncalves M.F.M."/>
            <person name="Tilleman L."/>
            <person name="Duarte A.S."/>
            <person name="Jorrin-Novo J.V."/>
            <person name="Van De Peer Y."/>
            <person name="Deforce D."/>
            <person name="Van Nieuwerburgh F."/>
            <person name="Esteves A.C."/>
            <person name="Alves A."/>
        </authorList>
    </citation>
    <scope>NUCLEOTIDE SEQUENCE</scope>
    <source>
        <strain evidence="2">CBS 339.90</strain>
    </source>
</reference>
<feature type="region of interest" description="Disordered" evidence="1">
    <location>
        <begin position="30"/>
        <end position="55"/>
    </location>
</feature>
<dbReference type="Proteomes" id="UP001175001">
    <property type="component" value="Unassembled WGS sequence"/>
</dbReference>
<keyword evidence="3" id="KW-1185">Reference proteome</keyword>
<evidence type="ECO:0000313" key="2">
    <source>
        <dbReference type="EMBL" id="KAK0662366.1"/>
    </source>
</evidence>
<feature type="compositionally biased region" description="Basic and acidic residues" evidence="1">
    <location>
        <begin position="87"/>
        <end position="96"/>
    </location>
</feature>
<name>A0AA39Z1W3_9PEZI</name>
<feature type="compositionally biased region" description="Polar residues" evidence="1">
    <location>
        <begin position="121"/>
        <end position="132"/>
    </location>
</feature>
<comment type="caution">
    <text evidence="2">The sequence shown here is derived from an EMBL/GenBank/DDBJ whole genome shotgun (WGS) entry which is preliminary data.</text>
</comment>
<sequence>MPSAVRPEDVAFNRVSVALARSQSLVASWLPPRSTEDEAAQKTPEQLQKEESALFTPGSDMYGPWLCYLQSDVICSQISSLGVGAEPPKDILDGSFKRNQLSSNERLRQQILGKNAAKSRGVQSSDQKSTTAAHLPSKKLERPTKPVRAQDDSDEEEDGRAAMFKSKRKAAPAPVKKEVSKGEESGSEEEAKGRAAPKQANTAAAQAQEKSRKRPVSFLDELLEERTKKKNKKQKAQAEAQVKAAVEEPKDDSREQKSDSATATKQMADEEDSEDDSDKITSKPAPAKVSIQHGDSGAAAIAAENALLDRSDKKKKKKKKKKNKGEATQEP</sequence>
<evidence type="ECO:0000256" key="1">
    <source>
        <dbReference type="SAM" id="MobiDB-lite"/>
    </source>
</evidence>
<feature type="compositionally biased region" description="Low complexity" evidence="1">
    <location>
        <begin position="196"/>
        <end position="208"/>
    </location>
</feature>
<feature type="compositionally biased region" description="Basic and acidic residues" evidence="1">
    <location>
        <begin position="175"/>
        <end position="193"/>
    </location>
</feature>
<protein>
    <submittedName>
        <fullName evidence="2">Uncharacterized protein</fullName>
    </submittedName>
</protein>
<feature type="compositionally biased region" description="Basic residues" evidence="1">
    <location>
        <begin position="313"/>
        <end position="323"/>
    </location>
</feature>
<gene>
    <name evidence="2" type="ORF">DIS24_g2093</name>
</gene>
<feature type="region of interest" description="Disordered" evidence="1">
    <location>
        <begin position="86"/>
        <end position="331"/>
    </location>
</feature>
<dbReference type="AlphaFoldDB" id="A0AA39Z1W3"/>
<proteinExistence type="predicted"/>
<organism evidence="2 3">
    <name type="scientific">Lasiodiplodia hormozganensis</name>
    <dbReference type="NCBI Taxonomy" id="869390"/>
    <lineage>
        <taxon>Eukaryota</taxon>
        <taxon>Fungi</taxon>
        <taxon>Dikarya</taxon>
        <taxon>Ascomycota</taxon>
        <taxon>Pezizomycotina</taxon>
        <taxon>Dothideomycetes</taxon>
        <taxon>Dothideomycetes incertae sedis</taxon>
        <taxon>Botryosphaeriales</taxon>
        <taxon>Botryosphaeriaceae</taxon>
        <taxon>Lasiodiplodia</taxon>
    </lineage>
</organism>
<dbReference type="InterPro" id="IPR021641">
    <property type="entry name" value="DUF3245"/>
</dbReference>
<feature type="compositionally biased region" description="Basic and acidic residues" evidence="1">
    <location>
        <begin position="245"/>
        <end position="258"/>
    </location>
</feature>
<dbReference type="EMBL" id="JAUJDW010000006">
    <property type="protein sequence ID" value="KAK0662366.1"/>
    <property type="molecule type" value="Genomic_DNA"/>
</dbReference>
<feature type="compositionally biased region" description="Basic and acidic residues" evidence="1">
    <location>
        <begin position="138"/>
        <end position="151"/>
    </location>
</feature>
<dbReference type="Pfam" id="PF11595">
    <property type="entry name" value="DUF3245"/>
    <property type="match status" value="2"/>
</dbReference>
<evidence type="ECO:0000313" key="3">
    <source>
        <dbReference type="Proteomes" id="UP001175001"/>
    </source>
</evidence>